<evidence type="ECO:0000256" key="6">
    <source>
        <dbReference type="SAM" id="MobiDB-lite"/>
    </source>
</evidence>
<dbReference type="InterPro" id="IPR036188">
    <property type="entry name" value="FAD/NAD-bd_sf"/>
</dbReference>
<dbReference type="OrthoDB" id="269227at2759"/>
<dbReference type="PROSITE" id="PS00624">
    <property type="entry name" value="GMC_OXRED_2"/>
    <property type="match status" value="1"/>
</dbReference>
<keyword evidence="9" id="KW-1185">Reference proteome</keyword>
<reference evidence="8" key="1">
    <citation type="submission" date="2020-06" db="EMBL/GenBank/DDBJ databases">
        <authorList>
            <consortium name="Plant Systems Biology data submission"/>
        </authorList>
    </citation>
    <scope>NUCLEOTIDE SEQUENCE</scope>
    <source>
        <strain evidence="8">D6</strain>
    </source>
</reference>
<dbReference type="Pfam" id="PF05199">
    <property type="entry name" value="GMC_oxred_C"/>
    <property type="match status" value="1"/>
</dbReference>
<feature type="region of interest" description="Disordered" evidence="6">
    <location>
        <begin position="574"/>
        <end position="607"/>
    </location>
</feature>
<evidence type="ECO:0000256" key="1">
    <source>
        <dbReference type="ARBA" id="ARBA00001974"/>
    </source>
</evidence>
<accession>A0A9N8HBI4</accession>
<dbReference type="AlphaFoldDB" id="A0A9N8HBI4"/>
<evidence type="ECO:0000256" key="2">
    <source>
        <dbReference type="ARBA" id="ARBA00010790"/>
    </source>
</evidence>
<evidence type="ECO:0000313" key="9">
    <source>
        <dbReference type="Proteomes" id="UP001153069"/>
    </source>
</evidence>
<keyword evidence="4 5" id="KW-0274">FAD</keyword>
<dbReference type="SUPFAM" id="SSF54373">
    <property type="entry name" value="FAD-linked reductases, C-terminal domain"/>
    <property type="match status" value="1"/>
</dbReference>
<proteinExistence type="inferred from homology"/>
<dbReference type="GO" id="GO:0050660">
    <property type="term" value="F:flavin adenine dinucleotide binding"/>
    <property type="evidence" value="ECO:0007669"/>
    <property type="project" value="InterPro"/>
</dbReference>
<dbReference type="GO" id="GO:0019285">
    <property type="term" value="P:glycine betaine biosynthetic process from choline"/>
    <property type="evidence" value="ECO:0007669"/>
    <property type="project" value="TreeGrafter"/>
</dbReference>
<evidence type="ECO:0000259" key="7">
    <source>
        <dbReference type="PROSITE" id="PS00624"/>
    </source>
</evidence>
<dbReference type="Pfam" id="PF00732">
    <property type="entry name" value="GMC_oxred_N"/>
    <property type="match status" value="1"/>
</dbReference>
<gene>
    <name evidence="8" type="ORF">SEMRO_184_G079900.1</name>
</gene>
<dbReference type="Gene3D" id="3.30.560.10">
    <property type="entry name" value="Glucose Oxidase, domain 3"/>
    <property type="match status" value="1"/>
</dbReference>
<feature type="binding site" evidence="5">
    <location>
        <position position="105"/>
    </location>
    <ligand>
        <name>FAD</name>
        <dbReference type="ChEBI" id="CHEBI:57692"/>
    </ligand>
</feature>
<dbReference type="PANTHER" id="PTHR11552">
    <property type="entry name" value="GLUCOSE-METHANOL-CHOLINE GMC OXIDOREDUCTASE"/>
    <property type="match status" value="1"/>
</dbReference>
<name>A0A9N8HBI4_9STRA</name>
<dbReference type="InterPro" id="IPR012132">
    <property type="entry name" value="GMC_OxRdtase"/>
</dbReference>
<sequence length="607" mass="66012">MAGAPPIKNLPKAHALHDKQVSGEPYDYIIVGGGLAGCVLAERLSQSGDKRILVLEAGRPDYNNLQIRIPAGILRLFRSQYDWQYESAREAHCEGRNLYLQRGKVLGGSSCTNACLYHRGSAQDYNDWKVPGWTANDVLPFFKLSQKDTTGMMSTEYHGTKGKWTMSHVRYQNPLSKRFLQVGKAAGLGVNDDFNNWSRPQTGVGRFAVSETNGERCSGATAFLSKAMKRKNVVVQSGCMVRHIDFDSAKNAIGVTYNLMGDDTFKNFCANLKPGGEVIVTAGAIASPQLLMCSGIGPRKHLTSHGIHVIHDNPNVGCNLQDHPAAVVSFQTSKRGISVTSKLRLFGKTNPLPLLKWLLFKRGLLTSTGCDHGGFVRTNAATGTQPQPDLQLRFLAAKALGPDGMTTFTQFRNTKNHEDGYSIQCIACRARSQGTVRLASSNTMVKPIIQVGYFSNPQDLATLREGIKLGRQLCNHPEWGDDYRGTEVYPGPQVRTNEEIEAYIRRTVHTSNALTGTCKMGLGNDSVVDPQLRVRGVQGVRVADSSILPVIPGGQTATPTVMVAERAAHSILEEATSTTLDDSTKEEASSIASEEASTEEPVMAATS</sequence>
<dbReference type="Gene3D" id="3.50.50.60">
    <property type="entry name" value="FAD/NAD(P)-binding domain"/>
    <property type="match status" value="1"/>
</dbReference>
<comment type="caution">
    <text evidence="8">The sequence shown here is derived from an EMBL/GenBank/DDBJ whole genome shotgun (WGS) entry which is preliminary data.</text>
</comment>
<protein>
    <submittedName>
        <fullName evidence="8">Alcohol dehydrogenase [acceptor]</fullName>
    </submittedName>
</protein>
<dbReference type="PIRSF" id="PIRSF000137">
    <property type="entry name" value="Alcohol_oxidase"/>
    <property type="match status" value="1"/>
</dbReference>
<dbReference type="GO" id="GO:0016020">
    <property type="term" value="C:membrane"/>
    <property type="evidence" value="ECO:0007669"/>
    <property type="project" value="TreeGrafter"/>
</dbReference>
<feature type="binding site" evidence="5">
    <location>
        <position position="241"/>
    </location>
    <ligand>
        <name>FAD</name>
        <dbReference type="ChEBI" id="CHEBI:57692"/>
    </ligand>
</feature>
<evidence type="ECO:0000313" key="8">
    <source>
        <dbReference type="EMBL" id="CAB9504043.1"/>
    </source>
</evidence>
<evidence type="ECO:0000256" key="5">
    <source>
        <dbReference type="PIRSR" id="PIRSR000137-2"/>
    </source>
</evidence>
<dbReference type="SUPFAM" id="SSF51905">
    <property type="entry name" value="FAD/NAD(P)-binding domain"/>
    <property type="match status" value="1"/>
</dbReference>
<comment type="similarity">
    <text evidence="2">Belongs to the GMC oxidoreductase family.</text>
</comment>
<dbReference type="InterPro" id="IPR000172">
    <property type="entry name" value="GMC_OxRdtase_N"/>
</dbReference>
<dbReference type="Proteomes" id="UP001153069">
    <property type="component" value="Unassembled WGS sequence"/>
</dbReference>
<organism evidence="8 9">
    <name type="scientific">Seminavis robusta</name>
    <dbReference type="NCBI Taxonomy" id="568900"/>
    <lineage>
        <taxon>Eukaryota</taxon>
        <taxon>Sar</taxon>
        <taxon>Stramenopiles</taxon>
        <taxon>Ochrophyta</taxon>
        <taxon>Bacillariophyta</taxon>
        <taxon>Bacillariophyceae</taxon>
        <taxon>Bacillariophycidae</taxon>
        <taxon>Naviculales</taxon>
        <taxon>Naviculaceae</taxon>
        <taxon>Seminavis</taxon>
    </lineage>
</organism>
<dbReference type="EMBL" id="CAICTM010000183">
    <property type="protein sequence ID" value="CAB9504043.1"/>
    <property type="molecule type" value="Genomic_DNA"/>
</dbReference>
<dbReference type="InterPro" id="IPR007867">
    <property type="entry name" value="GMC_OxRtase_C"/>
</dbReference>
<feature type="domain" description="Glucose-methanol-choline oxidoreductase N-terminal" evidence="7">
    <location>
        <begin position="283"/>
        <end position="297"/>
    </location>
</feature>
<comment type="cofactor">
    <cofactor evidence="1 5">
        <name>FAD</name>
        <dbReference type="ChEBI" id="CHEBI:57692"/>
    </cofactor>
</comment>
<dbReference type="PANTHER" id="PTHR11552:SF147">
    <property type="entry name" value="CHOLINE DEHYDROGENASE, MITOCHONDRIAL"/>
    <property type="match status" value="1"/>
</dbReference>
<evidence type="ECO:0000256" key="3">
    <source>
        <dbReference type="ARBA" id="ARBA00022630"/>
    </source>
</evidence>
<keyword evidence="3" id="KW-0285">Flavoprotein</keyword>
<evidence type="ECO:0000256" key="4">
    <source>
        <dbReference type="ARBA" id="ARBA00022827"/>
    </source>
</evidence>
<dbReference type="GO" id="GO:0008812">
    <property type="term" value="F:choline dehydrogenase activity"/>
    <property type="evidence" value="ECO:0007669"/>
    <property type="project" value="TreeGrafter"/>
</dbReference>